<keyword evidence="3" id="KW-0540">Nuclease</keyword>
<dbReference type="SUPFAM" id="SSF47819">
    <property type="entry name" value="HRDC-like"/>
    <property type="match status" value="1"/>
</dbReference>
<gene>
    <name evidence="3" type="ORF">N865_12760</name>
</gene>
<dbReference type="Gene3D" id="1.10.150.80">
    <property type="entry name" value="HRDC domain"/>
    <property type="match status" value="2"/>
</dbReference>
<keyword evidence="3" id="KW-0269">Exonuclease</keyword>
<evidence type="ECO:0000313" key="4">
    <source>
        <dbReference type="Proteomes" id="UP000019489"/>
    </source>
</evidence>
<dbReference type="GO" id="GO:0000166">
    <property type="term" value="F:nucleotide binding"/>
    <property type="evidence" value="ECO:0007669"/>
    <property type="project" value="InterPro"/>
</dbReference>
<dbReference type="SMART" id="SM00474">
    <property type="entry name" value="35EXOc"/>
    <property type="match status" value="1"/>
</dbReference>
<dbReference type="OrthoDB" id="144122at2"/>
<dbReference type="InterPro" id="IPR002121">
    <property type="entry name" value="HRDC_dom"/>
</dbReference>
<dbReference type="PROSITE" id="PS50967">
    <property type="entry name" value="HRDC"/>
    <property type="match status" value="1"/>
</dbReference>
<comment type="caution">
    <text evidence="3">The sequence shown here is derived from an EMBL/GenBank/DDBJ whole genome shotgun (WGS) entry which is preliminary data.</text>
</comment>
<dbReference type="Pfam" id="PF01612">
    <property type="entry name" value="DNA_pol_A_exo1"/>
    <property type="match status" value="1"/>
</dbReference>
<dbReference type="AlphaFoldDB" id="W9G798"/>
<dbReference type="Proteomes" id="UP000019489">
    <property type="component" value="Unassembled WGS sequence"/>
</dbReference>
<dbReference type="GO" id="GO:0008408">
    <property type="term" value="F:3'-5' exonuclease activity"/>
    <property type="evidence" value="ECO:0007669"/>
    <property type="project" value="InterPro"/>
</dbReference>
<dbReference type="Gene3D" id="3.30.420.10">
    <property type="entry name" value="Ribonuclease H-like superfamily/Ribonuclease H"/>
    <property type="match status" value="1"/>
</dbReference>
<dbReference type="Pfam" id="PF00570">
    <property type="entry name" value="HRDC"/>
    <property type="match status" value="1"/>
</dbReference>
<keyword evidence="3" id="KW-0378">Hydrolase</keyword>
<dbReference type="PANTHER" id="PTHR47649">
    <property type="entry name" value="RIBONUCLEASE D"/>
    <property type="match status" value="1"/>
</dbReference>
<dbReference type="InterPro" id="IPR051086">
    <property type="entry name" value="RNase_D-like"/>
</dbReference>
<name>W9G798_9MICO</name>
<evidence type="ECO:0000256" key="1">
    <source>
        <dbReference type="SAM" id="MobiDB-lite"/>
    </source>
</evidence>
<proteinExistence type="predicted"/>
<protein>
    <submittedName>
        <fullName evidence="3">3'-5' exonuclease</fullName>
    </submittedName>
</protein>
<accession>W9G798</accession>
<dbReference type="InterPro" id="IPR010997">
    <property type="entry name" value="HRDC-like_sf"/>
</dbReference>
<reference evidence="3 4" key="1">
    <citation type="submission" date="2013-08" db="EMBL/GenBank/DDBJ databases">
        <title>Intrasporangium oryzae NRRL B-24470.</title>
        <authorList>
            <person name="Liu H."/>
            <person name="Wang G."/>
        </authorList>
    </citation>
    <scope>NUCLEOTIDE SEQUENCE [LARGE SCALE GENOMIC DNA]</scope>
    <source>
        <strain evidence="3 4">NRRL B-24470</strain>
    </source>
</reference>
<dbReference type="InterPro" id="IPR044876">
    <property type="entry name" value="HRDC_dom_sf"/>
</dbReference>
<keyword evidence="4" id="KW-1185">Reference proteome</keyword>
<dbReference type="GO" id="GO:0006139">
    <property type="term" value="P:nucleobase-containing compound metabolic process"/>
    <property type="evidence" value="ECO:0007669"/>
    <property type="project" value="InterPro"/>
</dbReference>
<dbReference type="EMBL" id="AWSA01000016">
    <property type="protein sequence ID" value="EWT01910.1"/>
    <property type="molecule type" value="Genomic_DNA"/>
</dbReference>
<sequence length="418" mass="45301">MTAVPASPDEPAETPPLVPLTVPRDGVPDVVVDERVLLRCAEAVANGSGPVAIDAERASGYRYGQRAYLVQLRRKGAGTWLIDPVAVPDLSPVGEAIGDAEWILHAATQDLVCLAEVGLRPRALFDTELGGRLAGLPRVGLGAMVEHYLGLQLAKEHSAVDWSARPLPEPWLLYAALDVEVLGDLRDAVAADLARQGKSAWAEEEFASLLEFSGPEPRVDPWRRTSGIHKIRTRRGVAVVRELWQLRDRIARQRDTSPGRVLPDAAIAEIALAHQRSESIPRTLSSPDPRLARSIRRNQEALREALADALALPEDELPPLTLPPTGPPPPKAWADRDPVAAARLTRARELLGAVSEELAVPVENLLTPDLLRRFLWEGPAAPTTDEIAEALIGMGARRWQTTVAAPLIAVACSEHPRS</sequence>
<feature type="domain" description="HRDC" evidence="2">
    <location>
        <begin position="233"/>
        <end position="316"/>
    </location>
</feature>
<dbReference type="RefSeq" id="WP_034804527.1">
    <property type="nucleotide sequence ID" value="NZ_AWSA01000016.1"/>
</dbReference>
<dbReference type="GO" id="GO:0003676">
    <property type="term" value="F:nucleic acid binding"/>
    <property type="evidence" value="ECO:0007669"/>
    <property type="project" value="InterPro"/>
</dbReference>
<dbReference type="eggNOG" id="COG0349">
    <property type="taxonomic scope" value="Bacteria"/>
</dbReference>
<dbReference type="InterPro" id="IPR012337">
    <property type="entry name" value="RNaseH-like_sf"/>
</dbReference>
<evidence type="ECO:0000259" key="2">
    <source>
        <dbReference type="PROSITE" id="PS50967"/>
    </source>
</evidence>
<dbReference type="PATRIC" id="fig|1386089.3.peg.1864"/>
<dbReference type="SUPFAM" id="SSF53098">
    <property type="entry name" value="Ribonuclease H-like"/>
    <property type="match status" value="1"/>
</dbReference>
<feature type="region of interest" description="Disordered" evidence="1">
    <location>
        <begin position="1"/>
        <end position="20"/>
    </location>
</feature>
<dbReference type="InterPro" id="IPR036397">
    <property type="entry name" value="RNaseH_sf"/>
</dbReference>
<dbReference type="InterPro" id="IPR041605">
    <property type="entry name" value="Exo_C"/>
</dbReference>
<dbReference type="PANTHER" id="PTHR47649:SF1">
    <property type="entry name" value="RIBONUCLEASE D"/>
    <property type="match status" value="1"/>
</dbReference>
<dbReference type="STRING" id="1386089.N865_12760"/>
<dbReference type="CDD" id="cd06142">
    <property type="entry name" value="RNaseD_exo"/>
    <property type="match status" value="1"/>
</dbReference>
<dbReference type="Pfam" id="PF18305">
    <property type="entry name" value="DNA_pol_A_exoN"/>
    <property type="match status" value="1"/>
</dbReference>
<organism evidence="3 4">
    <name type="scientific">Intrasporangium oryzae NRRL B-24470</name>
    <dbReference type="NCBI Taxonomy" id="1386089"/>
    <lineage>
        <taxon>Bacteria</taxon>
        <taxon>Bacillati</taxon>
        <taxon>Actinomycetota</taxon>
        <taxon>Actinomycetes</taxon>
        <taxon>Micrococcales</taxon>
        <taxon>Intrasporangiaceae</taxon>
        <taxon>Intrasporangium</taxon>
    </lineage>
</organism>
<evidence type="ECO:0000313" key="3">
    <source>
        <dbReference type="EMBL" id="EWT01910.1"/>
    </source>
</evidence>
<dbReference type="InterPro" id="IPR002562">
    <property type="entry name" value="3'-5'_exonuclease_dom"/>
</dbReference>